<comment type="caution">
    <text evidence="2">The sequence shown here is derived from an EMBL/GenBank/DDBJ whole genome shotgun (WGS) entry which is preliminary data.</text>
</comment>
<gene>
    <name evidence="2" type="ORF">HNQ59_001593</name>
</gene>
<dbReference type="RefSeq" id="WP_184037389.1">
    <property type="nucleotide sequence ID" value="NZ_JACHHY010000008.1"/>
</dbReference>
<sequence length="164" mass="18860">MNFDVLQRLQSLQTQRPYLFLYALVDGAQYQTEFNQPLAPRPGHIALFDGTPDAPLAHAGPWLIDPQQLDESERAELIHFEQATPGIIWLIALADLHGLADLLRLRMDARLPDGRKALLRFWDPRVLTGLVNILQPAQRETLFGEIEEWHFMHQGQRVWIGRHA</sequence>
<feature type="domain" description="DUF4123" evidence="1">
    <location>
        <begin position="21"/>
        <end position="140"/>
    </location>
</feature>
<reference evidence="2 3" key="1">
    <citation type="submission" date="2020-08" db="EMBL/GenBank/DDBJ databases">
        <title>Genomic Encyclopedia of Type Strains, Phase IV (KMG-IV): sequencing the most valuable type-strain genomes for metagenomic binning, comparative biology and taxonomic classification.</title>
        <authorList>
            <person name="Goeker M."/>
        </authorList>
    </citation>
    <scope>NUCLEOTIDE SEQUENCE [LARGE SCALE GENOMIC DNA]</scope>
    <source>
        <strain evidence="2 3">DSM 27165</strain>
    </source>
</reference>
<evidence type="ECO:0000313" key="2">
    <source>
        <dbReference type="EMBL" id="MBB5018305.1"/>
    </source>
</evidence>
<accession>A0A840MLD2</accession>
<evidence type="ECO:0000259" key="1">
    <source>
        <dbReference type="Pfam" id="PF13503"/>
    </source>
</evidence>
<dbReference type="AlphaFoldDB" id="A0A840MLD2"/>
<dbReference type="EMBL" id="JACHHY010000008">
    <property type="protein sequence ID" value="MBB5018305.1"/>
    <property type="molecule type" value="Genomic_DNA"/>
</dbReference>
<dbReference type="InterPro" id="IPR025391">
    <property type="entry name" value="DUF4123"/>
</dbReference>
<name>A0A840MLD2_9PROT</name>
<protein>
    <recommendedName>
        <fullName evidence="1">DUF4123 domain-containing protein</fullName>
    </recommendedName>
</protein>
<organism evidence="2 3">
    <name type="scientific">Chitinivorax tropicus</name>
    <dbReference type="NCBI Taxonomy" id="714531"/>
    <lineage>
        <taxon>Bacteria</taxon>
        <taxon>Pseudomonadati</taxon>
        <taxon>Pseudomonadota</taxon>
        <taxon>Betaproteobacteria</taxon>
        <taxon>Chitinivorax</taxon>
    </lineage>
</organism>
<keyword evidence="3" id="KW-1185">Reference proteome</keyword>
<proteinExistence type="predicted"/>
<evidence type="ECO:0000313" key="3">
    <source>
        <dbReference type="Proteomes" id="UP000575898"/>
    </source>
</evidence>
<dbReference type="Pfam" id="PF13503">
    <property type="entry name" value="DUF4123"/>
    <property type="match status" value="1"/>
</dbReference>
<dbReference type="Proteomes" id="UP000575898">
    <property type="component" value="Unassembled WGS sequence"/>
</dbReference>